<comment type="caution">
    <text evidence="7">The sequence shown here is derived from an EMBL/GenBank/DDBJ whole genome shotgun (WGS) entry which is preliminary data.</text>
</comment>
<accession>F3PRI4</accession>
<keyword evidence="3 5" id="KW-1133">Transmembrane helix</keyword>
<evidence type="ECO:0000313" key="7">
    <source>
        <dbReference type="EMBL" id="EGF58315.1"/>
    </source>
</evidence>
<dbReference type="GO" id="GO:0009306">
    <property type="term" value="P:protein secretion"/>
    <property type="evidence" value="ECO:0007669"/>
    <property type="project" value="InterPro"/>
</dbReference>
<comment type="subcellular location">
    <subcellularLocation>
        <location evidence="1">Membrane</location>
        <topology evidence="1">Single-pass membrane protein</topology>
    </subcellularLocation>
</comment>
<organism evidence="7 8">
    <name type="scientific">Bacteroides fluxus YIT 12057</name>
    <dbReference type="NCBI Taxonomy" id="763034"/>
    <lineage>
        <taxon>Bacteria</taxon>
        <taxon>Pseudomonadati</taxon>
        <taxon>Bacteroidota</taxon>
        <taxon>Bacteroidia</taxon>
        <taxon>Bacteroidales</taxon>
        <taxon>Bacteroidaceae</taxon>
        <taxon>Bacteroides</taxon>
    </lineage>
</organism>
<dbReference type="InterPro" id="IPR007452">
    <property type="entry name" value="TamB_C"/>
</dbReference>
<evidence type="ECO:0000256" key="5">
    <source>
        <dbReference type="SAM" id="Phobius"/>
    </source>
</evidence>
<dbReference type="RefSeq" id="WP_009124564.1">
    <property type="nucleotide sequence ID" value="NZ_GL882623.1"/>
</dbReference>
<protein>
    <recommendedName>
        <fullName evidence="6">Translocation and assembly module TamB C-terminal domain-containing protein</fullName>
    </recommendedName>
</protein>
<evidence type="ECO:0000256" key="2">
    <source>
        <dbReference type="ARBA" id="ARBA00022692"/>
    </source>
</evidence>
<dbReference type="GeneID" id="86049024"/>
<dbReference type="STRING" id="763034.HMPREF9446_01335"/>
<evidence type="ECO:0000256" key="1">
    <source>
        <dbReference type="ARBA" id="ARBA00004167"/>
    </source>
</evidence>
<evidence type="ECO:0000256" key="4">
    <source>
        <dbReference type="ARBA" id="ARBA00023136"/>
    </source>
</evidence>
<evidence type="ECO:0000259" key="6">
    <source>
        <dbReference type="Pfam" id="PF04357"/>
    </source>
</evidence>
<dbReference type="HOGENOM" id="CLU_002997_0_0_10"/>
<keyword evidence="2 5" id="KW-0812">Transmembrane</keyword>
<feature type="domain" description="Translocation and assembly module TamB C-terminal" evidence="6">
    <location>
        <begin position="1079"/>
        <end position="1478"/>
    </location>
</feature>
<dbReference type="PANTHER" id="PTHR36985">
    <property type="entry name" value="TRANSLOCATION AND ASSEMBLY MODULE SUBUNIT TAMB"/>
    <property type="match status" value="1"/>
</dbReference>
<dbReference type="GO" id="GO:0005886">
    <property type="term" value="C:plasma membrane"/>
    <property type="evidence" value="ECO:0007669"/>
    <property type="project" value="InterPro"/>
</dbReference>
<dbReference type="Proteomes" id="UP000003416">
    <property type="component" value="Unassembled WGS sequence"/>
</dbReference>
<proteinExistence type="predicted"/>
<dbReference type="PANTHER" id="PTHR36985:SF1">
    <property type="entry name" value="TRANSLOCATION AND ASSEMBLY MODULE SUBUNIT TAMB"/>
    <property type="match status" value="1"/>
</dbReference>
<dbReference type="Pfam" id="PF04357">
    <property type="entry name" value="TamB"/>
    <property type="match status" value="1"/>
</dbReference>
<gene>
    <name evidence="7" type="ORF">HMPREF9446_01335</name>
</gene>
<evidence type="ECO:0000313" key="8">
    <source>
        <dbReference type="Proteomes" id="UP000003416"/>
    </source>
</evidence>
<dbReference type="EMBL" id="AFBN01000024">
    <property type="protein sequence ID" value="EGF58315.1"/>
    <property type="molecule type" value="Genomic_DNA"/>
</dbReference>
<reference evidence="7 8" key="1">
    <citation type="submission" date="2011-02" db="EMBL/GenBank/DDBJ databases">
        <authorList>
            <person name="Weinstock G."/>
            <person name="Sodergren E."/>
            <person name="Clifton S."/>
            <person name="Fulton L."/>
            <person name="Fulton B."/>
            <person name="Courtney L."/>
            <person name="Fronick C."/>
            <person name="Harrison M."/>
            <person name="Strong C."/>
            <person name="Farmer C."/>
            <person name="Delahaunty K."/>
            <person name="Markovic C."/>
            <person name="Hall O."/>
            <person name="Minx P."/>
            <person name="Tomlinson C."/>
            <person name="Mitreva M."/>
            <person name="Hou S."/>
            <person name="Chen J."/>
            <person name="Wollam A."/>
            <person name="Pepin K.H."/>
            <person name="Johnson M."/>
            <person name="Bhonagiri V."/>
            <person name="Zhang X."/>
            <person name="Suruliraj S."/>
            <person name="Warren W."/>
            <person name="Chinwalla A."/>
            <person name="Mardis E.R."/>
            <person name="Wilson R.K."/>
        </authorList>
    </citation>
    <scope>NUCLEOTIDE SEQUENCE [LARGE SCALE GENOMIC DNA]</scope>
    <source>
        <strain evidence="7 8">YIT 12057</strain>
    </source>
</reference>
<name>F3PRI4_9BACE</name>
<dbReference type="eggNOG" id="COG2911">
    <property type="taxonomic scope" value="Bacteria"/>
</dbReference>
<evidence type="ECO:0000256" key="3">
    <source>
        <dbReference type="ARBA" id="ARBA00022989"/>
    </source>
</evidence>
<keyword evidence="4 5" id="KW-0472">Membrane</keyword>
<keyword evidence="8" id="KW-1185">Reference proteome</keyword>
<sequence>MRRKWLKIALWVLLTPITLFIILMILLYVPPVQSFIRKQATAIASDATGMDISVERIDLRFPLNLLVRGVLVVQPVDGTAGVQHPDTLLNLESLDVRVQAWPLLKGKVEVDDITLKQVAVNSSNLIEGMRVKGVLGHFFLESHGIDLTKEDAILNTVELSDTHVQVLLADTTDTPEDTTGTAVNWKVALHKLKLKNVSVGLQMPLDSMRMAAHVGNAEIADAAADLKHQFYGWKKFLLTGSSVNYDTGRLDPADSTAIRPAEGFDASHIALRDIRLGIDSVMYYGRNMNAVIREFSMNERSGLSVTSLTGRLFADSSVIRVPSLQLLTPHSEMNFTAQTYWELINIPTTGRLSARFNARIGKQDVLLFAGGLPETFKEAYPFRPLVIHAGTEGNLKQMQISRFTADLPGAFSVSGGGEFWNLTDSLTRNGKMDFEMQTQNLNFLTGLTGVTPDGSVVVPDSMNLVARLGIEGTQCTADLKVKEREGLLGLDASYNLATEAYHANLDINALQVHHFLPKDSIYTLTAHISAKGQGVDMASRKTVAALEASLKELQYGHWNVSGVDLHAGLKSSLATVRLTSDNALLKMHGEADMRLDRRYLDGKLNLEVEELDLHKLGIAPKPMGHPFAFNLGAEARHDSIKLNLDAGDLDFRFRAHSTLEKLLEQSDEFVSILTKQIEERRLDHAALRRVLPSAGMHLKAGNQNPASYFLATQGISYHDLKLSFGFTPQVGINGRTSVHGLHMDSLQLDTIFFAVKQDTARMKLQGGVINGPKNPQFVFRSTLTGEIRNEDAELTVDYVDGKGQTGVLFGVNARPLTEGNGKGNGVVLNLIPAEPVIAFRKFRFVDNSNWIYLHKNMRVYANVDMDSDDGLCFRMQSDRSDSISLQNINVELSRLRLSELSEVLPYMPRLTGLFSAEAKYIQTATSLQVSAEANIDELTYERQQVGDIGLGATWLPGDGGTHYLNTYFMIDNQEVLTADGILTQKNGKDTLEVTTSFEHFPLRIANAFVPDRMVSFTGDVDGGMYIYGPLEKPQMHGDISLDSVSVYARQAGARYWFDNRPLQIKDNQLIFDKFAIYTTSKNPFTVDGKVDFRNLERPTANLNLLAENYTLLDAPRTRESLVYGKVFVDLRATVKGPLDALTMRGNMNLLGNTNVTYVLTDSPLTVEDRLDGLVTFTSFNDTTSVKESETPAMSLGGLEMFMSVHIDDAVRLRADLSPDRSKFIELEGGGDLNMQYTPQGDMSLTGRYTLSGGIMKYSLPIIPLKEFQFNPGSYVDWRGNIMNPTLNLKATERMRASVADADGGDGSRMVNFDVSISIKNRLESPELIFDISAPDDATVENELQAMGAEERSKQAITMLATGIYLNNSGKGGGLTMGAALNSVLQSQINSLTGNLKNASLSMGIEDRTSSETGDKQTDYSFRYSQRFFNDRIQIVIGGKVSTGANATNDVESFIDNISLEYRLDVSGTRYIRVFYDKNYESILDGEITETGVGLVLRKKMDRLGELFIFRKKKNKVAGQQEEKGQSRK</sequence>
<feature type="transmembrane region" description="Helical" evidence="5">
    <location>
        <begin position="9"/>
        <end position="29"/>
    </location>
</feature>